<feature type="transmembrane region" description="Helical" evidence="1">
    <location>
        <begin position="158"/>
        <end position="188"/>
    </location>
</feature>
<feature type="transmembrane region" description="Helical" evidence="1">
    <location>
        <begin position="83"/>
        <end position="103"/>
    </location>
</feature>
<name>A0A5C3M2W1_9AGAR</name>
<evidence type="ECO:0000313" key="2">
    <source>
        <dbReference type="EMBL" id="TFK39167.1"/>
    </source>
</evidence>
<evidence type="ECO:0008006" key="4">
    <source>
        <dbReference type="Google" id="ProtNLM"/>
    </source>
</evidence>
<dbReference type="OrthoDB" id="3036455at2759"/>
<accession>A0A5C3M2W1</accession>
<keyword evidence="1" id="KW-0812">Transmembrane</keyword>
<dbReference type="AlphaFoldDB" id="A0A5C3M2W1"/>
<keyword evidence="3" id="KW-1185">Reference proteome</keyword>
<dbReference type="Proteomes" id="UP000308652">
    <property type="component" value="Unassembled WGS sequence"/>
</dbReference>
<evidence type="ECO:0000256" key="1">
    <source>
        <dbReference type="SAM" id="Phobius"/>
    </source>
</evidence>
<keyword evidence="1" id="KW-1133">Transmembrane helix</keyword>
<feature type="transmembrane region" description="Helical" evidence="1">
    <location>
        <begin position="25"/>
        <end position="41"/>
    </location>
</feature>
<feature type="transmembrane region" description="Helical" evidence="1">
    <location>
        <begin position="208"/>
        <end position="232"/>
    </location>
</feature>
<protein>
    <recommendedName>
        <fullName evidence="4">Transmembrane protein</fullName>
    </recommendedName>
</protein>
<gene>
    <name evidence="2" type="ORF">BDQ12DRAFT_722548</name>
</gene>
<proteinExistence type="predicted"/>
<organism evidence="2 3">
    <name type="scientific">Crucibulum laeve</name>
    <dbReference type="NCBI Taxonomy" id="68775"/>
    <lineage>
        <taxon>Eukaryota</taxon>
        <taxon>Fungi</taxon>
        <taxon>Dikarya</taxon>
        <taxon>Basidiomycota</taxon>
        <taxon>Agaricomycotina</taxon>
        <taxon>Agaricomycetes</taxon>
        <taxon>Agaricomycetidae</taxon>
        <taxon>Agaricales</taxon>
        <taxon>Agaricineae</taxon>
        <taxon>Nidulariaceae</taxon>
        <taxon>Crucibulum</taxon>
    </lineage>
</organism>
<dbReference type="EMBL" id="ML213600">
    <property type="protein sequence ID" value="TFK39167.1"/>
    <property type="molecule type" value="Genomic_DNA"/>
</dbReference>
<sequence>MPTSVGSSTANLRLNTSARKREECILSICIWIIIDVVFLGFRQKLENRLRRYINLTDECDDNEEYKAKILEWRTGQQEEWDRLAMTTSLLATVSAASLAFAGIDNSWWVARASFAGSVGLSICGYLAVSHLSILCEGAEDNKMTLAARGELFGSLRQVACVMATPIVLSGYAAGLILFGHTAFILTIHTDDDNKPTAMSRFRTTLSEPGFKVFAGVPIIFGVFMLGTSVIFAEMMYRKAHGRRAHECGVKPIQT</sequence>
<reference evidence="2 3" key="1">
    <citation type="journal article" date="2019" name="Nat. Ecol. Evol.">
        <title>Megaphylogeny resolves global patterns of mushroom evolution.</title>
        <authorList>
            <person name="Varga T."/>
            <person name="Krizsan K."/>
            <person name="Foldi C."/>
            <person name="Dima B."/>
            <person name="Sanchez-Garcia M."/>
            <person name="Sanchez-Ramirez S."/>
            <person name="Szollosi G.J."/>
            <person name="Szarkandi J.G."/>
            <person name="Papp V."/>
            <person name="Albert L."/>
            <person name="Andreopoulos W."/>
            <person name="Angelini C."/>
            <person name="Antonin V."/>
            <person name="Barry K.W."/>
            <person name="Bougher N.L."/>
            <person name="Buchanan P."/>
            <person name="Buyck B."/>
            <person name="Bense V."/>
            <person name="Catcheside P."/>
            <person name="Chovatia M."/>
            <person name="Cooper J."/>
            <person name="Damon W."/>
            <person name="Desjardin D."/>
            <person name="Finy P."/>
            <person name="Geml J."/>
            <person name="Haridas S."/>
            <person name="Hughes K."/>
            <person name="Justo A."/>
            <person name="Karasinski D."/>
            <person name="Kautmanova I."/>
            <person name="Kiss B."/>
            <person name="Kocsube S."/>
            <person name="Kotiranta H."/>
            <person name="LaButti K.M."/>
            <person name="Lechner B.E."/>
            <person name="Liimatainen K."/>
            <person name="Lipzen A."/>
            <person name="Lukacs Z."/>
            <person name="Mihaltcheva S."/>
            <person name="Morgado L.N."/>
            <person name="Niskanen T."/>
            <person name="Noordeloos M.E."/>
            <person name="Ohm R.A."/>
            <person name="Ortiz-Santana B."/>
            <person name="Ovrebo C."/>
            <person name="Racz N."/>
            <person name="Riley R."/>
            <person name="Savchenko A."/>
            <person name="Shiryaev A."/>
            <person name="Soop K."/>
            <person name="Spirin V."/>
            <person name="Szebenyi C."/>
            <person name="Tomsovsky M."/>
            <person name="Tulloss R.E."/>
            <person name="Uehling J."/>
            <person name="Grigoriev I.V."/>
            <person name="Vagvolgyi C."/>
            <person name="Papp T."/>
            <person name="Martin F.M."/>
            <person name="Miettinen O."/>
            <person name="Hibbett D.S."/>
            <person name="Nagy L.G."/>
        </authorList>
    </citation>
    <scope>NUCLEOTIDE SEQUENCE [LARGE SCALE GENOMIC DNA]</scope>
    <source>
        <strain evidence="2 3">CBS 166.37</strain>
    </source>
</reference>
<evidence type="ECO:0000313" key="3">
    <source>
        <dbReference type="Proteomes" id="UP000308652"/>
    </source>
</evidence>
<feature type="transmembrane region" description="Helical" evidence="1">
    <location>
        <begin position="115"/>
        <end position="137"/>
    </location>
</feature>
<keyword evidence="1" id="KW-0472">Membrane</keyword>